<proteinExistence type="inferred from homology"/>
<accession>A0A096BKB9</accession>
<organism evidence="19 20">
    <name type="scientific">Caloranaerobacter azorensis H53214</name>
    <dbReference type="NCBI Taxonomy" id="1156417"/>
    <lineage>
        <taxon>Bacteria</taxon>
        <taxon>Bacillati</taxon>
        <taxon>Bacillota</taxon>
        <taxon>Tissierellia</taxon>
        <taxon>Tissierellales</taxon>
        <taxon>Thermohalobacteraceae</taxon>
        <taxon>Caloranaerobacter</taxon>
    </lineage>
</organism>
<evidence type="ECO:0000256" key="16">
    <source>
        <dbReference type="ARBA" id="ARBA00077688"/>
    </source>
</evidence>
<evidence type="ECO:0000256" key="17">
    <source>
        <dbReference type="ARBA" id="ARBA00078074"/>
    </source>
</evidence>
<comment type="catalytic activity">
    <reaction evidence="9">
        <text>Hydrolysis of dipeptides, preferentially hydrophobic dipeptides including prolyl amino acids.</text>
        <dbReference type="EC" id="3.4.13.18"/>
    </reaction>
</comment>
<evidence type="ECO:0000256" key="4">
    <source>
        <dbReference type="ARBA" id="ARBA00022723"/>
    </source>
</evidence>
<dbReference type="GO" id="GO:0046872">
    <property type="term" value="F:metal ion binding"/>
    <property type="evidence" value="ECO:0007669"/>
    <property type="project" value="UniProtKB-KW"/>
</dbReference>
<comment type="caution">
    <text evidence="19">The sequence shown here is derived from an EMBL/GenBank/DDBJ whole genome shotgun (WGS) entry which is preliminary data.</text>
</comment>
<evidence type="ECO:0000256" key="13">
    <source>
        <dbReference type="ARBA" id="ARBA00071271"/>
    </source>
</evidence>
<evidence type="ECO:0000256" key="5">
    <source>
        <dbReference type="ARBA" id="ARBA00022801"/>
    </source>
</evidence>
<name>A0A096BKB9_9FIRM</name>
<evidence type="ECO:0000256" key="7">
    <source>
        <dbReference type="ARBA" id="ARBA00023049"/>
    </source>
</evidence>
<dbReference type="PANTHER" id="PTHR43501:SF1">
    <property type="entry name" value="CYTOSOL NON-SPECIFIC DIPEPTIDASE"/>
    <property type="match status" value="1"/>
</dbReference>
<dbReference type="PRINTS" id="PR00934">
    <property type="entry name" value="XHISDIPTASE"/>
</dbReference>
<comment type="cofactor">
    <cofactor evidence="2">
        <name>Zn(2+)</name>
        <dbReference type="ChEBI" id="CHEBI:29105"/>
    </cofactor>
</comment>
<dbReference type="GO" id="GO:0070573">
    <property type="term" value="F:metallodipeptidase activity"/>
    <property type="evidence" value="ECO:0007669"/>
    <property type="project" value="TreeGrafter"/>
</dbReference>
<dbReference type="InterPro" id="IPR001160">
    <property type="entry name" value="Peptidase_M20C"/>
</dbReference>
<keyword evidence="3" id="KW-0645">Protease</keyword>
<dbReference type="GO" id="GO:0006508">
    <property type="term" value="P:proteolysis"/>
    <property type="evidence" value="ECO:0007669"/>
    <property type="project" value="UniProtKB-KW"/>
</dbReference>
<dbReference type="Pfam" id="PF07687">
    <property type="entry name" value="M20_dimer"/>
    <property type="match status" value="1"/>
</dbReference>
<evidence type="ECO:0000313" key="19">
    <source>
        <dbReference type="EMBL" id="KGG81302.1"/>
    </source>
</evidence>
<dbReference type="PANTHER" id="PTHR43501">
    <property type="entry name" value="CYTOSOL NON-SPECIFIC DIPEPTIDASE"/>
    <property type="match status" value="1"/>
</dbReference>
<evidence type="ECO:0000256" key="10">
    <source>
        <dbReference type="ARBA" id="ARBA00038976"/>
    </source>
</evidence>
<evidence type="ECO:0000256" key="12">
    <source>
        <dbReference type="ARBA" id="ARBA00061423"/>
    </source>
</evidence>
<evidence type="ECO:0000256" key="15">
    <source>
        <dbReference type="ARBA" id="ARBA00076004"/>
    </source>
</evidence>
<evidence type="ECO:0000256" key="1">
    <source>
        <dbReference type="ARBA" id="ARBA00001941"/>
    </source>
</evidence>
<dbReference type="STRING" id="1156417.Y919_01385"/>
<feature type="domain" description="Peptidase M20 dimerisation" evidence="18">
    <location>
        <begin position="208"/>
        <end position="294"/>
    </location>
</feature>
<dbReference type="InterPro" id="IPR011650">
    <property type="entry name" value="Peptidase_M20_dimer"/>
</dbReference>
<dbReference type="EMBL" id="AZTB01000003">
    <property type="protein sequence ID" value="KGG81302.1"/>
    <property type="molecule type" value="Genomic_DNA"/>
</dbReference>
<evidence type="ECO:0000256" key="8">
    <source>
        <dbReference type="ARBA" id="ARBA00023285"/>
    </source>
</evidence>
<keyword evidence="7" id="KW-0482">Metalloprotease</keyword>
<comment type="similarity">
    <text evidence="12">Belongs to the peptidase M20C family.</text>
</comment>
<dbReference type="Pfam" id="PF01546">
    <property type="entry name" value="Peptidase_M20"/>
    <property type="match status" value="1"/>
</dbReference>
<keyword evidence="6" id="KW-0862">Zinc</keyword>
<dbReference type="Proteomes" id="UP000029622">
    <property type="component" value="Unassembled WGS sequence"/>
</dbReference>
<dbReference type="CDD" id="cd03890">
    <property type="entry name" value="M20_pepD"/>
    <property type="match status" value="1"/>
</dbReference>
<dbReference type="NCBIfam" id="TIGR01893">
    <property type="entry name" value="aa-his-dipept"/>
    <property type="match status" value="1"/>
</dbReference>
<keyword evidence="5" id="KW-0378">Hydrolase</keyword>
<evidence type="ECO:0000256" key="6">
    <source>
        <dbReference type="ARBA" id="ARBA00022833"/>
    </source>
</evidence>
<dbReference type="InterPro" id="IPR002933">
    <property type="entry name" value="Peptidase_M20"/>
</dbReference>
<dbReference type="RefSeq" id="WP_035161635.1">
    <property type="nucleotide sequence ID" value="NZ_AZTB01000003.1"/>
</dbReference>
<evidence type="ECO:0000259" key="18">
    <source>
        <dbReference type="Pfam" id="PF07687"/>
    </source>
</evidence>
<dbReference type="PIRSF" id="PIRSF016599">
    <property type="entry name" value="Xaa-His_dipept"/>
    <property type="match status" value="1"/>
</dbReference>
<evidence type="ECO:0000313" key="20">
    <source>
        <dbReference type="Proteomes" id="UP000029622"/>
    </source>
</evidence>
<dbReference type="GO" id="GO:0005829">
    <property type="term" value="C:cytosol"/>
    <property type="evidence" value="ECO:0007669"/>
    <property type="project" value="TreeGrafter"/>
</dbReference>
<comment type="cofactor">
    <cofactor evidence="1">
        <name>Co(2+)</name>
        <dbReference type="ChEBI" id="CHEBI:48828"/>
    </cofactor>
</comment>
<dbReference type="FunFam" id="3.40.630.10:FF:000072">
    <property type="entry name" value="Aminoacyl-histidine dipeptidase"/>
    <property type="match status" value="1"/>
</dbReference>
<evidence type="ECO:0000256" key="9">
    <source>
        <dbReference type="ARBA" id="ARBA00036421"/>
    </source>
</evidence>
<protein>
    <recommendedName>
        <fullName evidence="13">Cytosol non-specific dipeptidase</fullName>
        <ecNumber evidence="10">3.4.13.18</ecNumber>
    </recommendedName>
    <alternativeName>
        <fullName evidence="16">Aminoacyl-histidine dipeptidase</fullName>
    </alternativeName>
    <alternativeName>
        <fullName evidence="15">Beta-alanyl-histidine dipeptidase</fullName>
    </alternativeName>
    <alternativeName>
        <fullName evidence="14">Carnosinase</fullName>
    </alternativeName>
    <alternativeName>
        <fullName evidence="11">Peptidase D</fullName>
    </alternativeName>
    <alternativeName>
        <fullName evidence="17">Xaa-His dipeptidase</fullName>
    </alternativeName>
</protein>
<dbReference type="EC" id="3.4.13.18" evidence="10"/>
<reference evidence="19 20" key="1">
    <citation type="submission" date="2013-12" db="EMBL/GenBank/DDBJ databases">
        <title>Draft genome sequence of Caloranaerobacter sp. H53214.</title>
        <authorList>
            <person name="Jiang L.J."/>
            <person name="Shao Z.Z."/>
            <person name="Long M.N."/>
        </authorList>
    </citation>
    <scope>NUCLEOTIDE SEQUENCE [LARGE SCALE GENOMIC DNA]</scope>
    <source>
        <strain evidence="19 20">H53214</strain>
    </source>
</reference>
<evidence type="ECO:0000256" key="11">
    <source>
        <dbReference type="ARBA" id="ARBA00044252"/>
    </source>
</evidence>
<keyword evidence="8" id="KW-0170">Cobalt</keyword>
<evidence type="ECO:0000256" key="3">
    <source>
        <dbReference type="ARBA" id="ARBA00022670"/>
    </source>
</evidence>
<evidence type="ECO:0000256" key="14">
    <source>
        <dbReference type="ARBA" id="ARBA00075285"/>
    </source>
</evidence>
<keyword evidence="4" id="KW-0479">Metal-binding</keyword>
<dbReference type="AlphaFoldDB" id="A0A096BKB9"/>
<dbReference type="Gene3D" id="3.30.70.360">
    <property type="match status" value="1"/>
</dbReference>
<gene>
    <name evidence="19" type="ORF">Y919_01385</name>
</gene>
<dbReference type="FunFam" id="3.40.630.10:FF:000015">
    <property type="entry name" value="Aminoacyl-histidine dipeptidase PepD"/>
    <property type="match status" value="1"/>
</dbReference>
<evidence type="ECO:0000256" key="2">
    <source>
        <dbReference type="ARBA" id="ARBA00001947"/>
    </source>
</evidence>
<dbReference type="Gene3D" id="3.40.630.10">
    <property type="entry name" value="Zn peptidases"/>
    <property type="match status" value="2"/>
</dbReference>
<dbReference type="SUPFAM" id="SSF53187">
    <property type="entry name" value="Zn-dependent exopeptidases"/>
    <property type="match status" value="1"/>
</dbReference>
<sequence length="484" mass="53670">MVNVLSGLEPKAVFKFFEELTRIPRGSGNEKQVSDYLVKFAKDNRLEVIQEECLNVIIKKPGTKGYENAPTVILQGHMDMVCVKDEDLEFDFTKDPIPLVVDGDMIRTKGTTLGADNGIAVAMIMAILESKDLPHPPLVALFTVSEETGMDGVLNLNPENVSGDILINIDSEEEGTILASCAGGVDNIIHLPVEWNEADNSKIGYEISIKGLIGGHSGMEIDKNRANAIKLLGRLLEALDREINIDIANVSGGEKKNAIAKMSKAVVMINKEDEERFKHIADEYQKIFSNEYKTADPNISIKLERVDGIQRVFGLKTKRGLISILRLIPNGVQTMSADIKGLVESSNNIGVLTTKEEEIVFDSAVRSSVKSLKKEINDRIQNICDLVGAKMELVSDYPEWEFKAESPIRDLMVEVYKDMFGKEAKVDAIHAGLECGFFKEKIGDIDMVSIGPNIYDVHTPNEHISISSTKRVFEFLCEVLKRIK</sequence>